<evidence type="ECO:0000313" key="7">
    <source>
        <dbReference type="EMBL" id="CAI4012891.1"/>
    </source>
</evidence>
<dbReference type="OrthoDB" id="268518at2759"/>
<accession>A0A9P1DMK3</accession>
<comment type="caution">
    <text evidence="5">Lacks conserved residue(s) required for the propagation of feature annotation.</text>
</comment>
<evidence type="ECO:0000313" key="10">
    <source>
        <dbReference type="Proteomes" id="UP001152797"/>
    </source>
</evidence>
<protein>
    <submittedName>
        <fullName evidence="9">Serine hydrolase</fullName>
    </submittedName>
</protein>
<reference evidence="8" key="2">
    <citation type="submission" date="2024-04" db="EMBL/GenBank/DDBJ databases">
        <authorList>
            <person name="Chen Y."/>
            <person name="Shah S."/>
            <person name="Dougan E. K."/>
            <person name="Thang M."/>
            <person name="Chan C."/>
        </authorList>
    </citation>
    <scope>NUCLEOTIDE SEQUENCE [LARGE SCALE GENOMIC DNA]</scope>
</reference>
<keyword evidence="10" id="KW-1185">Reference proteome</keyword>
<dbReference type="Proteomes" id="UP001152797">
    <property type="component" value="Unassembled WGS sequence"/>
</dbReference>
<evidence type="ECO:0000256" key="5">
    <source>
        <dbReference type="PROSITE-ProRule" id="PRU00239"/>
    </source>
</evidence>
<dbReference type="PANTHER" id="PTHR10183">
    <property type="entry name" value="CALPAIN"/>
    <property type="match status" value="1"/>
</dbReference>
<dbReference type="EMBL" id="CAMXCT020005635">
    <property type="protein sequence ID" value="CAL1166266.1"/>
    <property type="molecule type" value="Genomic_DNA"/>
</dbReference>
<keyword evidence="2" id="KW-0645">Protease</keyword>
<evidence type="ECO:0000256" key="4">
    <source>
        <dbReference type="ARBA" id="ARBA00022807"/>
    </source>
</evidence>
<keyword evidence="3 9" id="KW-0378">Hydrolase</keyword>
<dbReference type="GO" id="GO:0004198">
    <property type="term" value="F:calcium-dependent cysteine-type endopeptidase activity"/>
    <property type="evidence" value="ECO:0007669"/>
    <property type="project" value="InterPro"/>
</dbReference>
<dbReference type="EMBL" id="CAMXCT030005635">
    <property type="protein sequence ID" value="CAL4800203.1"/>
    <property type="molecule type" value="Genomic_DNA"/>
</dbReference>
<keyword evidence="4" id="KW-0788">Thiol protease</keyword>
<sequence length="54" mass="5698">ADGQQLWVPLLEKAYAKAHGSYQAISGGEIAEALLDLTGCPTESIDFDESGSPF</sequence>
<feature type="domain" description="Calpain catalytic" evidence="6">
    <location>
        <begin position="1"/>
        <end position="54"/>
    </location>
</feature>
<dbReference type="InterPro" id="IPR001300">
    <property type="entry name" value="Peptidase_C2_calpain_cat"/>
</dbReference>
<dbReference type="EMBL" id="CAMXCT010005635">
    <property type="protein sequence ID" value="CAI4012891.1"/>
    <property type="molecule type" value="Genomic_DNA"/>
</dbReference>
<dbReference type="PANTHER" id="PTHR10183:SF379">
    <property type="entry name" value="CALPAIN-5"/>
    <property type="match status" value="1"/>
</dbReference>
<dbReference type="SUPFAM" id="SSF54001">
    <property type="entry name" value="Cysteine proteinases"/>
    <property type="match status" value="1"/>
</dbReference>
<evidence type="ECO:0000256" key="2">
    <source>
        <dbReference type="ARBA" id="ARBA00022670"/>
    </source>
</evidence>
<reference evidence="7" key="1">
    <citation type="submission" date="2022-10" db="EMBL/GenBank/DDBJ databases">
        <authorList>
            <person name="Chen Y."/>
            <person name="Dougan E. K."/>
            <person name="Chan C."/>
            <person name="Rhodes N."/>
            <person name="Thang M."/>
        </authorList>
    </citation>
    <scope>NUCLEOTIDE SEQUENCE</scope>
</reference>
<evidence type="ECO:0000256" key="3">
    <source>
        <dbReference type="ARBA" id="ARBA00022801"/>
    </source>
</evidence>
<dbReference type="PROSITE" id="PS50203">
    <property type="entry name" value="CALPAIN_CAT"/>
    <property type="match status" value="1"/>
</dbReference>
<evidence type="ECO:0000259" key="6">
    <source>
        <dbReference type="PROSITE" id="PS50203"/>
    </source>
</evidence>
<dbReference type="Pfam" id="PF00648">
    <property type="entry name" value="Peptidase_C2"/>
    <property type="match status" value="1"/>
</dbReference>
<dbReference type="InterPro" id="IPR022684">
    <property type="entry name" value="Calpain_cysteine_protease"/>
</dbReference>
<proteinExistence type="inferred from homology"/>
<gene>
    <name evidence="7" type="ORF">C1SCF055_LOCUS37914</name>
</gene>
<name>A0A9P1DMK3_9DINO</name>
<comment type="caution">
    <text evidence="7">The sequence shown here is derived from an EMBL/GenBank/DDBJ whole genome shotgun (WGS) entry which is preliminary data.</text>
</comment>
<evidence type="ECO:0000313" key="8">
    <source>
        <dbReference type="EMBL" id="CAL1166266.1"/>
    </source>
</evidence>
<comment type="similarity">
    <text evidence="1">Belongs to the peptidase C2 family.</text>
</comment>
<dbReference type="AlphaFoldDB" id="A0A9P1DMK3"/>
<evidence type="ECO:0000313" key="9">
    <source>
        <dbReference type="EMBL" id="CAL4800203.1"/>
    </source>
</evidence>
<organism evidence="7">
    <name type="scientific">Cladocopium goreaui</name>
    <dbReference type="NCBI Taxonomy" id="2562237"/>
    <lineage>
        <taxon>Eukaryota</taxon>
        <taxon>Sar</taxon>
        <taxon>Alveolata</taxon>
        <taxon>Dinophyceae</taxon>
        <taxon>Suessiales</taxon>
        <taxon>Symbiodiniaceae</taxon>
        <taxon>Cladocopium</taxon>
    </lineage>
</organism>
<dbReference type="InterPro" id="IPR038765">
    <property type="entry name" value="Papain-like_cys_pep_sf"/>
</dbReference>
<evidence type="ECO:0000256" key="1">
    <source>
        <dbReference type="ARBA" id="ARBA00007623"/>
    </source>
</evidence>
<feature type="non-terminal residue" evidence="7">
    <location>
        <position position="1"/>
    </location>
</feature>
<dbReference type="GO" id="GO:0006508">
    <property type="term" value="P:proteolysis"/>
    <property type="evidence" value="ECO:0007669"/>
    <property type="project" value="UniProtKB-KW"/>
</dbReference>